<dbReference type="EMBL" id="VSRR010110780">
    <property type="protein sequence ID" value="MPC97633.1"/>
    <property type="molecule type" value="Genomic_DNA"/>
</dbReference>
<sequence length="31" mass="3449">MMLNEPPRTRSRGSPRVFLTGPPLGWTHVSA</sequence>
<name>A0A5B7JT97_PORTR</name>
<dbReference type="Proteomes" id="UP000324222">
    <property type="component" value="Unassembled WGS sequence"/>
</dbReference>
<dbReference type="AlphaFoldDB" id="A0A5B7JT97"/>
<gene>
    <name evidence="1" type="ORF">E2C01_092957</name>
</gene>
<reference evidence="1 2" key="1">
    <citation type="submission" date="2019-05" db="EMBL/GenBank/DDBJ databases">
        <title>Another draft genome of Portunus trituberculatus and its Hox gene families provides insights of decapod evolution.</title>
        <authorList>
            <person name="Jeong J.-H."/>
            <person name="Song I."/>
            <person name="Kim S."/>
            <person name="Choi T."/>
            <person name="Kim D."/>
            <person name="Ryu S."/>
            <person name="Kim W."/>
        </authorList>
    </citation>
    <scope>NUCLEOTIDE SEQUENCE [LARGE SCALE GENOMIC DNA]</scope>
    <source>
        <tissue evidence="1">Muscle</tissue>
    </source>
</reference>
<keyword evidence="2" id="KW-1185">Reference proteome</keyword>
<evidence type="ECO:0000313" key="1">
    <source>
        <dbReference type="EMBL" id="MPC97633.1"/>
    </source>
</evidence>
<accession>A0A5B7JT97</accession>
<protein>
    <submittedName>
        <fullName evidence="1">Uncharacterized protein</fullName>
    </submittedName>
</protein>
<proteinExistence type="predicted"/>
<comment type="caution">
    <text evidence="1">The sequence shown here is derived from an EMBL/GenBank/DDBJ whole genome shotgun (WGS) entry which is preliminary data.</text>
</comment>
<evidence type="ECO:0000313" key="2">
    <source>
        <dbReference type="Proteomes" id="UP000324222"/>
    </source>
</evidence>
<organism evidence="1 2">
    <name type="scientific">Portunus trituberculatus</name>
    <name type="common">Swimming crab</name>
    <name type="synonym">Neptunus trituberculatus</name>
    <dbReference type="NCBI Taxonomy" id="210409"/>
    <lineage>
        <taxon>Eukaryota</taxon>
        <taxon>Metazoa</taxon>
        <taxon>Ecdysozoa</taxon>
        <taxon>Arthropoda</taxon>
        <taxon>Crustacea</taxon>
        <taxon>Multicrustacea</taxon>
        <taxon>Malacostraca</taxon>
        <taxon>Eumalacostraca</taxon>
        <taxon>Eucarida</taxon>
        <taxon>Decapoda</taxon>
        <taxon>Pleocyemata</taxon>
        <taxon>Brachyura</taxon>
        <taxon>Eubrachyura</taxon>
        <taxon>Portunoidea</taxon>
        <taxon>Portunidae</taxon>
        <taxon>Portuninae</taxon>
        <taxon>Portunus</taxon>
    </lineage>
</organism>